<dbReference type="PANTHER" id="PTHR43539">
    <property type="entry name" value="FLAVIN-BINDING MONOOXYGENASE-LIKE PROTEIN (AFU_ORTHOLOGUE AFUA_4G09220)"/>
    <property type="match status" value="1"/>
</dbReference>
<dbReference type="PRINTS" id="PR00411">
    <property type="entry name" value="PNDRDTASEI"/>
</dbReference>
<reference evidence="3" key="1">
    <citation type="submission" date="2023-03" db="EMBL/GenBank/DDBJ databases">
        <title>Massive genome expansion in bonnet fungi (Mycena s.s.) driven by repeated elements and novel gene families across ecological guilds.</title>
        <authorList>
            <consortium name="Lawrence Berkeley National Laboratory"/>
            <person name="Harder C.B."/>
            <person name="Miyauchi S."/>
            <person name="Viragh M."/>
            <person name="Kuo A."/>
            <person name="Thoen E."/>
            <person name="Andreopoulos B."/>
            <person name="Lu D."/>
            <person name="Skrede I."/>
            <person name="Drula E."/>
            <person name="Henrissat B."/>
            <person name="Morin E."/>
            <person name="Kohler A."/>
            <person name="Barry K."/>
            <person name="LaButti K."/>
            <person name="Morin E."/>
            <person name="Salamov A."/>
            <person name="Lipzen A."/>
            <person name="Mereny Z."/>
            <person name="Hegedus B."/>
            <person name="Baldrian P."/>
            <person name="Stursova M."/>
            <person name="Weitz H."/>
            <person name="Taylor A."/>
            <person name="Grigoriev I.V."/>
            <person name="Nagy L.G."/>
            <person name="Martin F."/>
            <person name="Kauserud H."/>
        </authorList>
    </citation>
    <scope>NUCLEOTIDE SEQUENCE</scope>
    <source>
        <strain evidence="3">CBHHK200</strain>
    </source>
</reference>
<dbReference type="PANTHER" id="PTHR43539:SF68">
    <property type="entry name" value="FLAVIN-BINDING MONOOXYGENASE-LIKE PROTEIN (AFU_ORTHOLOGUE AFUA_4G09220)"/>
    <property type="match status" value="1"/>
</dbReference>
<dbReference type="Proteomes" id="UP001218188">
    <property type="component" value="Unassembled WGS sequence"/>
</dbReference>
<dbReference type="InterPro" id="IPR023753">
    <property type="entry name" value="FAD/NAD-binding_dom"/>
</dbReference>
<sequence>MHFEDDDTTCNGVFTLASNGNSPWRCWALLTLLNELKNSGIPPSVRRARVRGRGAEFDTLIIGAGQAGLATAAQLKELGLKACVIERNGRVGTSWRDRYESLQLNTPKDFSHLPYLPFPAEWPMFPSATMVADHMERYPQLLGLDVRRGTKTVRAEFDEIDQTWTVQLERKDGSQFTLVSSHLVVATGVDILGGQKPRIPQIPGLVNFRGRVLHSTDVRDVHQWSGKRVVVLGAGCSGHDIAMALCKGGASEITMIQRSPTAVISREVLLKLFPDLYTGENRPPINVADELYLALPTPASKVLRSTMMAKLALLDAQVTSGRSSSGSPSDAVGSLLSISRPHSYRVPGGYYIDQGCSGLIADGSINLKPYKSIQSLVSTGIAFTNGEKLSVDTLIFATGYALAGCYRYSFPASFLDESVYSVTGEIGGIDDEGEAIGLWRPSGHDHLWFAGGDLFNCRFYSRLLSLQILGSQGSLADM</sequence>
<feature type="domain" description="FAD/NAD(P)-binding" evidence="2">
    <location>
        <begin position="57"/>
        <end position="263"/>
    </location>
</feature>
<dbReference type="GO" id="GO:0050660">
    <property type="term" value="F:flavin adenine dinucleotide binding"/>
    <property type="evidence" value="ECO:0007669"/>
    <property type="project" value="TreeGrafter"/>
</dbReference>
<dbReference type="EMBL" id="JARJCM010000061">
    <property type="protein sequence ID" value="KAJ7033908.1"/>
    <property type="molecule type" value="Genomic_DNA"/>
</dbReference>
<proteinExistence type="predicted"/>
<gene>
    <name evidence="3" type="ORF">C8F04DRAFT_957087</name>
</gene>
<dbReference type="GO" id="GO:0004497">
    <property type="term" value="F:monooxygenase activity"/>
    <property type="evidence" value="ECO:0007669"/>
    <property type="project" value="TreeGrafter"/>
</dbReference>
<protein>
    <recommendedName>
        <fullName evidence="2">FAD/NAD(P)-binding domain-containing protein</fullName>
    </recommendedName>
</protein>
<dbReference type="PRINTS" id="PR00368">
    <property type="entry name" value="FADPNR"/>
</dbReference>
<dbReference type="AlphaFoldDB" id="A0AAD6X035"/>
<evidence type="ECO:0000256" key="1">
    <source>
        <dbReference type="ARBA" id="ARBA00023002"/>
    </source>
</evidence>
<evidence type="ECO:0000313" key="4">
    <source>
        <dbReference type="Proteomes" id="UP001218188"/>
    </source>
</evidence>
<dbReference type="Gene3D" id="3.50.50.60">
    <property type="entry name" value="FAD/NAD(P)-binding domain"/>
    <property type="match status" value="1"/>
</dbReference>
<keyword evidence="1" id="KW-0560">Oxidoreductase</keyword>
<evidence type="ECO:0000313" key="3">
    <source>
        <dbReference type="EMBL" id="KAJ7033908.1"/>
    </source>
</evidence>
<name>A0AAD6X035_9AGAR</name>
<dbReference type="Pfam" id="PF07992">
    <property type="entry name" value="Pyr_redox_2"/>
    <property type="match status" value="1"/>
</dbReference>
<keyword evidence="4" id="KW-1185">Reference proteome</keyword>
<dbReference type="SUPFAM" id="SSF51905">
    <property type="entry name" value="FAD/NAD(P)-binding domain"/>
    <property type="match status" value="2"/>
</dbReference>
<organism evidence="3 4">
    <name type="scientific">Mycena alexandri</name>
    <dbReference type="NCBI Taxonomy" id="1745969"/>
    <lineage>
        <taxon>Eukaryota</taxon>
        <taxon>Fungi</taxon>
        <taxon>Dikarya</taxon>
        <taxon>Basidiomycota</taxon>
        <taxon>Agaricomycotina</taxon>
        <taxon>Agaricomycetes</taxon>
        <taxon>Agaricomycetidae</taxon>
        <taxon>Agaricales</taxon>
        <taxon>Marasmiineae</taxon>
        <taxon>Mycenaceae</taxon>
        <taxon>Mycena</taxon>
    </lineage>
</organism>
<dbReference type="InterPro" id="IPR036188">
    <property type="entry name" value="FAD/NAD-bd_sf"/>
</dbReference>
<accession>A0AAD6X035</accession>
<evidence type="ECO:0000259" key="2">
    <source>
        <dbReference type="Pfam" id="PF07992"/>
    </source>
</evidence>
<comment type="caution">
    <text evidence="3">The sequence shown here is derived from an EMBL/GenBank/DDBJ whole genome shotgun (WGS) entry which is preliminary data.</text>
</comment>
<dbReference type="InterPro" id="IPR050982">
    <property type="entry name" value="Auxin_biosynth/cation_transpt"/>
</dbReference>